<feature type="compositionally biased region" description="Basic and acidic residues" evidence="1">
    <location>
        <begin position="147"/>
        <end position="162"/>
    </location>
</feature>
<evidence type="ECO:0000256" key="1">
    <source>
        <dbReference type="SAM" id="MobiDB-lite"/>
    </source>
</evidence>
<dbReference type="PANTHER" id="PTHR34484">
    <property type="entry name" value="OS02G0832600 PROTEIN"/>
    <property type="match status" value="1"/>
</dbReference>
<dbReference type="Proteomes" id="UP000634136">
    <property type="component" value="Unassembled WGS sequence"/>
</dbReference>
<dbReference type="OrthoDB" id="1935617at2759"/>
<gene>
    <name evidence="2" type="ORF">G2W53_010814</name>
</gene>
<keyword evidence="2" id="KW-0675">Receptor</keyword>
<name>A0A834WZZ9_9FABA</name>
<keyword evidence="3" id="KW-1185">Reference proteome</keyword>
<feature type="region of interest" description="Disordered" evidence="1">
    <location>
        <begin position="1"/>
        <end position="30"/>
    </location>
</feature>
<comment type="caution">
    <text evidence="2">The sequence shown here is derived from an EMBL/GenBank/DDBJ whole genome shotgun (WGS) entry which is preliminary data.</text>
</comment>
<dbReference type="EMBL" id="JAAIUW010000004">
    <property type="protein sequence ID" value="KAF7835955.1"/>
    <property type="molecule type" value="Genomic_DNA"/>
</dbReference>
<evidence type="ECO:0000313" key="3">
    <source>
        <dbReference type="Proteomes" id="UP000634136"/>
    </source>
</evidence>
<organism evidence="2 3">
    <name type="scientific">Senna tora</name>
    <dbReference type="NCBI Taxonomy" id="362788"/>
    <lineage>
        <taxon>Eukaryota</taxon>
        <taxon>Viridiplantae</taxon>
        <taxon>Streptophyta</taxon>
        <taxon>Embryophyta</taxon>
        <taxon>Tracheophyta</taxon>
        <taxon>Spermatophyta</taxon>
        <taxon>Magnoliopsida</taxon>
        <taxon>eudicotyledons</taxon>
        <taxon>Gunneridae</taxon>
        <taxon>Pentapetalae</taxon>
        <taxon>rosids</taxon>
        <taxon>fabids</taxon>
        <taxon>Fabales</taxon>
        <taxon>Fabaceae</taxon>
        <taxon>Caesalpinioideae</taxon>
        <taxon>Cassia clade</taxon>
        <taxon>Senna</taxon>
    </lineage>
</organism>
<sequence length="162" mass="17734">MFRGGGAALSHRPMFNASAAAKPPPPPPLPARVNWKKGKDFKSNNFKSRYAPFAPRNTTSFLIRSKRSRADDCKTPCPLTPPILPTPIFSPLSEFWIDMAREEWGVDGYGSMKGLIRLRSSPRADSDSESADSDADGLPGGGSSDSDVEKSEWKSRSDWTTT</sequence>
<reference evidence="2" key="1">
    <citation type="submission" date="2020-09" db="EMBL/GenBank/DDBJ databases">
        <title>Genome-Enabled Discovery of Anthraquinone Biosynthesis in Senna tora.</title>
        <authorList>
            <person name="Kang S.-H."/>
            <person name="Pandey R.P."/>
            <person name="Lee C.-M."/>
            <person name="Sim J.-S."/>
            <person name="Jeong J.-T."/>
            <person name="Choi B.-S."/>
            <person name="Jung M."/>
            <person name="Ginzburg D."/>
            <person name="Zhao K."/>
            <person name="Won S.Y."/>
            <person name="Oh T.-J."/>
            <person name="Yu Y."/>
            <person name="Kim N.-H."/>
            <person name="Lee O.R."/>
            <person name="Lee T.-H."/>
            <person name="Bashyal P."/>
            <person name="Kim T.-S."/>
            <person name="Lee W.-H."/>
            <person name="Kawkins C."/>
            <person name="Kim C.-K."/>
            <person name="Kim J.S."/>
            <person name="Ahn B.O."/>
            <person name="Rhee S.Y."/>
            <person name="Sohng J.K."/>
        </authorList>
    </citation>
    <scope>NUCLEOTIDE SEQUENCE</scope>
    <source>
        <tissue evidence="2">Leaf</tissue>
    </source>
</reference>
<protein>
    <submittedName>
        <fullName evidence="2">Metabotropic glutamate receptor-like protein P</fullName>
    </submittedName>
</protein>
<accession>A0A834WZZ9</accession>
<feature type="region of interest" description="Disordered" evidence="1">
    <location>
        <begin position="120"/>
        <end position="162"/>
    </location>
</feature>
<proteinExistence type="predicted"/>
<dbReference type="AlphaFoldDB" id="A0A834WZZ9"/>
<evidence type="ECO:0000313" key="2">
    <source>
        <dbReference type="EMBL" id="KAF7835955.1"/>
    </source>
</evidence>
<dbReference type="PANTHER" id="PTHR34484:SF2">
    <property type="entry name" value="OS02G0832600 PROTEIN"/>
    <property type="match status" value="1"/>
</dbReference>